<evidence type="ECO:0000313" key="2">
    <source>
        <dbReference type="Proteomes" id="UP000027821"/>
    </source>
</evidence>
<dbReference type="Proteomes" id="UP000027821">
    <property type="component" value="Unassembled WGS sequence"/>
</dbReference>
<organism evidence="1 2">
    <name type="scientific">Anditalea andensis</name>
    <dbReference type="NCBI Taxonomy" id="1048983"/>
    <lineage>
        <taxon>Bacteria</taxon>
        <taxon>Pseudomonadati</taxon>
        <taxon>Bacteroidota</taxon>
        <taxon>Cytophagia</taxon>
        <taxon>Cytophagales</taxon>
        <taxon>Cytophagaceae</taxon>
        <taxon>Anditalea</taxon>
    </lineage>
</organism>
<name>A0A074KWB1_9BACT</name>
<dbReference type="EMBL" id="JMIH01000016">
    <property type="protein sequence ID" value="KEO74266.1"/>
    <property type="molecule type" value="Genomic_DNA"/>
</dbReference>
<keyword evidence="2" id="KW-1185">Reference proteome</keyword>
<evidence type="ECO:0000313" key="1">
    <source>
        <dbReference type="EMBL" id="KEO74266.1"/>
    </source>
</evidence>
<reference evidence="1 2" key="1">
    <citation type="submission" date="2014-04" db="EMBL/GenBank/DDBJ databases">
        <title>Characterization and application of a salt tolerant electro-active bacterium.</title>
        <authorList>
            <person name="Yang L."/>
            <person name="Wei S."/>
            <person name="Tay Q.X.M."/>
        </authorList>
    </citation>
    <scope>NUCLEOTIDE SEQUENCE [LARGE SCALE GENOMIC DNA]</scope>
    <source>
        <strain evidence="1 2">LY1</strain>
    </source>
</reference>
<comment type="caution">
    <text evidence="1">The sequence shown here is derived from an EMBL/GenBank/DDBJ whole genome shotgun (WGS) entry which is preliminary data.</text>
</comment>
<sequence length="60" mass="7116">MVSGFWVKTIFPDKIYVLFIKLRKVDELIITKTKSNFNKRVYNKISLFLNTTLLHLPVVM</sequence>
<dbReference type="AlphaFoldDB" id="A0A074KWB1"/>
<proteinExistence type="predicted"/>
<accession>A0A074KWB1</accession>
<protein>
    <submittedName>
        <fullName evidence="1">Uncharacterized protein</fullName>
    </submittedName>
</protein>
<gene>
    <name evidence="1" type="ORF">EL17_09030</name>
</gene>